<sequence length="170" mass="18464">MSSQFHTILGFAAAVSDLLVPFCVSQRASGVPLYRGVVGDSVRLVGMLPRCLHAPCGVASLRYFTSVAATLVIFVVLAVFAHASMTLLLPPMHRRKQFATAIDAGNGLSPLIFGFRGHAVRFRLLGEMRHASTLLVLLDGLWQRRSQRRTAFCSGFFNSTELGLDMSGPI</sequence>
<dbReference type="EMBL" id="BLBS01000002">
    <property type="protein sequence ID" value="GET85478.1"/>
    <property type="molecule type" value="Genomic_DNA"/>
</dbReference>
<evidence type="ECO:0000313" key="4">
    <source>
        <dbReference type="Proteomes" id="UP000419144"/>
    </source>
</evidence>
<accession>A0A640K849</accession>
<comment type="caution">
    <text evidence="3">The sequence shown here is derived from an EMBL/GenBank/DDBJ whole genome shotgun (WGS) entry which is preliminary data.</text>
</comment>
<gene>
    <name evidence="3" type="ORF">LtaPh_0203700</name>
</gene>
<evidence type="ECO:0000256" key="1">
    <source>
        <dbReference type="SAM" id="Phobius"/>
    </source>
</evidence>
<feature type="signal peptide" evidence="2">
    <location>
        <begin position="1"/>
        <end position="30"/>
    </location>
</feature>
<reference evidence="3" key="1">
    <citation type="submission" date="2019-11" db="EMBL/GenBank/DDBJ databases">
        <title>Leishmania tarentolae CDS.</title>
        <authorList>
            <person name="Goto Y."/>
            <person name="Yamagishi J."/>
        </authorList>
    </citation>
    <scope>NUCLEOTIDE SEQUENCE [LARGE SCALE GENOMIC DNA]</scope>
    <source>
        <strain evidence="3">Parrot Tar II</strain>
    </source>
</reference>
<keyword evidence="1" id="KW-0812">Transmembrane</keyword>
<feature type="transmembrane region" description="Helical" evidence="1">
    <location>
        <begin position="67"/>
        <end position="89"/>
    </location>
</feature>
<dbReference type="VEuPathDB" id="TriTrypDB:LtaPh_0203700"/>
<dbReference type="Proteomes" id="UP000419144">
    <property type="component" value="Unassembled WGS sequence"/>
</dbReference>
<name>A0A640K849_LEITA</name>
<keyword evidence="4" id="KW-1185">Reference proteome</keyword>
<evidence type="ECO:0000256" key="2">
    <source>
        <dbReference type="SAM" id="SignalP"/>
    </source>
</evidence>
<organism evidence="3 4">
    <name type="scientific">Leishmania tarentolae</name>
    <name type="common">Sauroleishmania tarentolae</name>
    <dbReference type="NCBI Taxonomy" id="5689"/>
    <lineage>
        <taxon>Eukaryota</taxon>
        <taxon>Discoba</taxon>
        <taxon>Euglenozoa</taxon>
        <taxon>Kinetoplastea</taxon>
        <taxon>Metakinetoplastina</taxon>
        <taxon>Trypanosomatida</taxon>
        <taxon>Trypanosomatidae</taxon>
        <taxon>Leishmaniinae</taxon>
        <taxon>Leishmania</taxon>
        <taxon>lizard Leishmania</taxon>
    </lineage>
</organism>
<keyword evidence="1" id="KW-0472">Membrane</keyword>
<proteinExistence type="predicted"/>
<protein>
    <submittedName>
        <fullName evidence="3">Amino acid permease, putative</fullName>
    </submittedName>
</protein>
<keyword evidence="1" id="KW-1133">Transmembrane helix</keyword>
<feature type="chain" id="PRO_5024993689" evidence="2">
    <location>
        <begin position="31"/>
        <end position="170"/>
    </location>
</feature>
<evidence type="ECO:0000313" key="3">
    <source>
        <dbReference type="EMBL" id="GET85478.1"/>
    </source>
</evidence>
<dbReference type="AlphaFoldDB" id="A0A640K849"/>
<keyword evidence="2" id="KW-0732">Signal</keyword>